<dbReference type="Gene3D" id="1.10.287.470">
    <property type="entry name" value="Helix hairpin bin"/>
    <property type="match status" value="1"/>
</dbReference>
<evidence type="ECO:0000313" key="5">
    <source>
        <dbReference type="Proteomes" id="UP001597032"/>
    </source>
</evidence>
<gene>
    <name evidence="4" type="ORF">ACFQZW_08220</name>
</gene>
<sequence>MDTIITRKSKKNKYLITALLLFLILSFISYFSFTKKQSLNVKRGEIIIKTVENSYFEDFIVFQAKVEPLNSMLINVIEGGAVQEIFVENGAYLEQGQPLVKLYNPNTELGYVTQETSIIEQINNLNKARLDIRNQELNLAKDLVAIEHDYIDAKNNFELNKKLFEQEILSKNEWKTSQENYRFQQERKNIIQESIKKEKQTNQVQIAQINQSIAFMQKSLEILRTNKKNFLVTAPLSGRLSSFEPILGKTYLAGESIGKIDVMSGYKLIALVDEYYLDRVSKDQKGNVEYKNEKVEVVVSKVLPEVKNGRFQVELNFVHNKELDLRQGLSFGVQLILSEKTKTKVVSKGSFYQETAGKWIFVVEDNKAFKRNIKLGRENPLYYEILDGLKEGDKVITSNYKDYLNIELLNIED</sequence>
<dbReference type="InterPro" id="IPR050465">
    <property type="entry name" value="UPF0194_transport"/>
</dbReference>
<keyword evidence="5" id="KW-1185">Reference proteome</keyword>
<dbReference type="Proteomes" id="UP001597032">
    <property type="component" value="Unassembled WGS sequence"/>
</dbReference>
<evidence type="ECO:0000313" key="4">
    <source>
        <dbReference type="EMBL" id="MFD0762063.1"/>
    </source>
</evidence>
<keyword evidence="3" id="KW-0472">Membrane</keyword>
<feature type="transmembrane region" description="Helical" evidence="3">
    <location>
        <begin position="12"/>
        <end position="33"/>
    </location>
</feature>
<keyword evidence="3" id="KW-0812">Transmembrane</keyword>
<evidence type="ECO:0000256" key="2">
    <source>
        <dbReference type="ARBA" id="ARBA00023054"/>
    </source>
</evidence>
<dbReference type="PANTHER" id="PTHR32347">
    <property type="entry name" value="EFFLUX SYSTEM COMPONENT YKNX-RELATED"/>
    <property type="match status" value="1"/>
</dbReference>
<organism evidence="4 5">
    <name type="scientific">Lutibacter aestuarii</name>
    <dbReference type="NCBI Taxonomy" id="861111"/>
    <lineage>
        <taxon>Bacteria</taxon>
        <taxon>Pseudomonadati</taxon>
        <taxon>Bacteroidota</taxon>
        <taxon>Flavobacteriia</taxon>
        <taxon>Flavobacteriales</taxon>
        <taxon>Flavobacteriaceae</taxon>
        <taxon>Lutibacter</taxon>
    </lineage>
</organism>
<dbReference type="PANTHER" id="PTHR32347:SF23">
    <property type="entry name" value="BLL5650 PROTEIN"/>
    <property type="match status" value="1"/>
</dbReference>
<proteinExistence type="predicted"/>
<reference evidence="5" key="1">
    <citation type="journal article" date="2019" name="Int. J. Syst. Evol. Microbiol.">
        <title>The Global Catalogue of Microorganisms (GCM) 10K type strain sequencing project: providing services to taxonomists for standard genome sequencing and annotation.</title>
        <authorList>
            <consortium name="The Broad Institute Genomics Platform"/>
            <consortium name="The Broad Institute Genome Sequencing Center for Infectious Disease"/>
            <person name="Wu L."/>
            <person name="Ma J."/>
        </authorList>
    </citation>
    <scope>NUCLEOTIDE SEQUENCE [LARGE SCALE GENOMIC DNA]</scope>
    <source>
        <strain evidence="5">CCUG 60022</strain>
    </source>
</reference>
<comment type="caution">
    <text evidence="4">The sequence shown here is derived from an EMBL/GenBank/DDBJ whole genome shotgun (WGS) entry which is preliminary data.</text>
</comment>
<comment type="subcellular location">
    <subcellularLocation>
        <location evidence="1">Cell envelope</location>
    </subcellularLocation>
</comment>
<protein>
    <submittedName>
        <fullName evidence="4">Efflux RND transporter periplasmic adaptor subunit</fullName>
    </submittedName>
</protein>
<name>A0ABW2Z813_9FLAO</name>
<dbReference type="Gene3D" id="2.40.50.100">
    <property type="match status" value="1"/>
</dbReference>
<accession>A0ABW2Z813</accession>
<evidence type="ECO:0000256" key="1">
    <source>
        <dbReference type="ARBA" id="ARBA00004196"/>
    </source>
</evidence>
<evidence type="ECO:0000256" key="3">
    <source>
        <dbReference type="SAM" id="Phobius"/>
    </source>
</evidence>
<dbReference type="EMBL" id="JBHTIC010000008">
    <property type="protein sequence ID" value="MFD0762063.1"/>
    <property type="molecule type" value="Genomic_DNA"/>
</dbReference>
<dbReference type="Gene3D" id="2.40.420.20">
    <property type="match status" value="1"/>
</dbReference>
<keyword evidence="3" id="KW-1133">Transmembrane helix</keyword>
<dbReference type="RefSeq" id="WP_386782274.1">
    <property type="nucleotide sequence ID" value="NZ_JBHTIC010000008.1"/>
</dbReference>
<keyword evidence="2" id="KW-0175">Coiled coil</keyword>